<dbReference type="PANTHER" id="PTHR14969:SF13">
    <property type="entry name" value="AT30094P"/>
    <property type="match status" value="1"/>
</dbReference>
<dbReference type="PANTHER" id="PTHR14969">
    <property type="entry name" value="SPHINGOSINE-1-PHOSPHATE PHOSPHOHYDROLASE"/>
    <property type="match status" value="1"/>
</dbReference>
<feature type="transmembrane region" description="Helical" evidence="1">
    <location>
        <begin position="185"/>
        <end position="206"/>
    </location>
</feature>
<feature type="domain" description="Phosphatidic acid phosphatase type 2/haloperoxidase" evidence="2">
    <location>
        <begin position="79"/>
        <end position="204"/>
    </location>
</feature>
<feature type="transmembrane region" description="Helical" evidence="1">
    <location>
        <begin position="82"/>
        <end position="102"/>
    </location>
</feature>
<feature type="transmembrane region" description="Helical" evidence="1">
    <location>
        <begin position="129"/>
        <end position="150"/>
    </location>
</feature>
<keyword evidence="1" id="KW-0812">Transmembrane</keyword>
<dbReference type="Proteomes" id="UP000231025">
    <property type="component" value="Unassembled WGS sequence"/>
</dbReference>
<feature type="transmembrane region" description="Helical" evidence="1">
    <location>
        <begin position="157"/>
        <end position="179"/>
    </location>
</feature>
<sequence>MKKKVFYVFLSLIFLSAFIFFSYLVKKEVFQQFDFDFTVKLQNHLPKKYDSYLSALSLIGSFEILSLLIIFLVLIRRKIISFLIFIPFIGTHLIEIFGKALLRHPGPPFIFFRYSYDFIFPSSYVKPGYSYPSGHSLRAAFIATIIVYLINKLKIKFIWKILINFLVFLILILMLVSRISLGEHWLSDVIGGSLLGLTTAFFSFIFI</sequence>
<dbReference type="Gene3D" id="1.20.144.10">
    <property type="entry name" value="Phosphatidic acid phosphatase type 2/haloperoxidase"/>
    <property type="match status" value="1"/>
</dbReference>
<dbReference type="InterPro" id="IPR036938">
    <property type="entry name" value="PAP2/HPO_sf"/>
</dbReference>
<keyword evidence="1" id="KW-1133">Transmembrane helix</keyword>
<dbReference type="SMART" id="SM00014">
    <property type="entry name" value="acidPPc"/>
    <property type="match status" value="1"/>
</dbReference>
<feature type="transmembrane region" description="Helical" evidence="1">
    <location>
        <begin position="52"/>
        <end position="75"/>
    </location>
</feature>
<keyword evidence="1" id="KW-0472">Membrane</keyword>
<evidence type="ECO:0000313" key="4">
    <source>
        <dbReference type="Proteomes" id="UP000231025"/>
    </source>
</evidence>
<comment type="caution">
    <text evidence="3">The sequence shown here is derived from an EMBL/GenBank/DDBJ whole genome shotgun (WGS) entry which is preliminary data.</text>
</comment>
<dbReference type="EMBL" id="PCRE01000051">
    <property type="protein sequence ID" value="PIP14722.1"/>
    <property type="molecule type" value="Genomic_DNA"/>
</dbReference>
<gene>
    <name evidence="3" type="ORF">COX47_03805</name>
</gene>
<protein>
    <recommendedName>
        <fullName evidence="2">Phosphatidic acid phosphatase type 2/haloperoxidase domain-containing protein</fullName>
    </recommendedName>
</protein>
<dbReference type="Pfam" id="PF01569">
    <property type="entry name" value="PAP2"/>
    <property type="match status" value="1"/>
</dbReference>
<accession>A0A2G9Y655</accession>
<dbReference type="AlphaFoldDB" id="A0A2G9Y655"/>
<evidence type="ECO:0000313" key="3">
    <source>
        <dbReference type="EMBL" id="PIP14722.1"/>
    </source>
</evidence>
<dbReference type="InterPro" id="IPR000326">
    <property type="entry name" value="PAP2/HPO"/>
</dbReference>
<name>A0A2G9Y655_9BACT</name>
<evidence type="ECO:0000256" key="1">
    <source>
        <dbReference type="SAM" id="Phobius"/>
    </source>
</evidence>
<reference evidence="3 4" key="1">
    <citation type="submission" date="2017-09" db="EMBL/GenBank/DDBJ databases">
        <title>Depth-based differentiation of microbial function through sediment-hosted aquifers and enrichment of novel symbionts in the deep terrestrial subsurface.</title>
        <authorList>
            <person name="Probst A.J."/>
            <person name="Ladd B."/>
            <person name="Jarett J.K."/>
            <person name="Geller-Mcgrath D.E."/>
            <person name="Sieber C.M."/>
            <person name="Emerson J.B."/>
            <person name="Anantharaman K."/>
            <person name="Thomas B.C."/>
            <person name="Malmstrom R."/>
            <person name="Stieglmeier M."/>
            <person name="Klingl A."/>
            <person name="Woyke T."/>
            <person name="Ryan C.M."/>
            <person name="Banfield J.F."/>
        </authorList>
    </citation>
    <scope>NUCLEOTIDE SEQUENCE [LARGE SCALE GENOMIC DNA]</scope>
    <source>
        <strain evidence="3">CG23_combo_of_CG06-09_8_20_14_all_35_49</strain>
    </source>
</reference>
<proteinExistence type="predicted"/>
<dbReference type="SUPFAM" id="SSF48317">
    <property type="entry name" value="Acid phosphatase/Vanadium-dependent haloperoxidase"/>
    <property type="match status" value="1"/>
</dbReference>
<feature type="transmembrane region" description="Helical" evidence="1">
    <location>
        <begin position="5"/>
        <end position="25"/>
    </location>
</feature>
<evidence type="ECO:0000259" key="2">
    <source>
        <dbReference type="SMART" id="SM00014"/>
    </source>
</evidence>
<organism evidence="3 4">
    <name type="scientific">Candidatus Roizmanbacteria bacterium CG23_combo_of_CG06-09_8_20_14_all_35_49</name>
    <dbReference type="NCBI Taxonomy" id="1974863"/>
    <lineage>
        <taxon>Bacteria</taxon>
        <taxon>Candidatus Roizmaniibacteriota</taxon>
    </lineage>
</organism>